<dbReference type="PANTHER" id="PTHR12283:SF6">
    <property type="entry name" value="GLUTAMINYL-PEPTIDE CYCLOTRANSFERASE-RELATED"/>
    <property type="match status" value="1"/>
</dbReference>
<evidence type="ECO:0000313" key="6">
    <source>
        <dbReference type="Proteomes" id="UP000217199"/>
    </source>
</evidence>
<accession>A0A286UW71</accession>
<evidence type="ECO:0000256" key="1">
    <source>
        <dbReference type="ARBA" id="ARBA00022679"/>
    </source>
</evidence>
<dbReference type="GO" id="GO:0006508">
    <property type="term" value="P:proteolysis"/>
    <property type="evidence" value="ECO:0007669"/>
    <property type="project" value="UniProtKB-KW"/>
</dbReference>
<sequence length="401" mass="46053">MNPLYSQSLLYVFLFVLCWPHRSFGAQWLGERAFKELSEAQIRTLITTPDPIRNLDPGNRNSHLARILIPRPPDTENNTIVKNYIVDTMKRLEWDVEEDSFTANTPYGMKRFTNVIATKDPEAPRRVVVAAHFDSKFFSTYPESQFVGATDSAMPCALMLDLAEALDPLLNLRRQQLEDGTVEDEDVAETTLQLVFFDGEEAFKVWTHDDSIYGAKHLAEKWETTYIPPNSKRRLHMSTTELATIEHLILLDLLGSKDPTIQPYFLDTAWLFDSLVSAEKRLFGSGALGEEAQVKGTRSFFAPRKDMLNHAFIEDDHLPFIQKGVSVLHLIASPFPRVWHTLLDDATALDLDTMKRWNMLMRIFMSEYLGLQPEAEQKSRTLERDNGDLNFDNWRTHSIEL</sequence>
<feature type="domain" description="Peptidase M28" evidence="4">
    <location>
        <begin position="114"/>
        <end position="362"/>
    </location>
</feature>
<organism evidence="5 6">
    <name type="scientific">Pyrrhoderma noxium</name>
    <dbReference type="NCBI Taxonomy" id="2282107"/>
    <lineage>
        <taxon>Eukaryota</taxon>
        <taxon>Fungi</taxon>
        <taxon>Dikarya</taxon>
        <taxon>Basidiomycota</taxon>
        <taxon>Agaricomycotina</taxon>
        <taxon>Agaricomycetes</taxon>
        <taxon>Hymenochaetales</taxon>
        <taxon>Hymenochaetaceae</taxon>
        <taxon>Pyrrhoderma</taxon>
    </lineage>
</organism>
<dbReference type="InterPro" id="IPR040234">
    <property type="entry name" value="QC/QCL"/>
</dbReference>
<evidence type="ECO:0000313" key="5">
    <source>
        <dbReference type="EMBL" id="PAV23853.1"/>
    </source>
</evidence>
<dbReference type="InterPro" id="IPR037457">
    <property type="entry name" value="M28_QC"/>
</dbReference>
<keyword evidence="2" id="KW-0012">Acyltransferase</keyword>
<reference evidence="5 6" key="1">
    <citation type="journal article" date="2017" name="Mol. Ecol.">
        <title>Comparative and population genomic landscape of Phellinus noxius: A hypervariable fungus causing root rot in trees.</title>
        <authorList>
            <person name="Chung C.L."/>
            <person name="Lee T.J."/>
            <person name="Akiba M."/>
            <person name="Lee H.H."/>
            <person name="Kuo T.H."/>
            <person name="Liu D."/>
            <person name="Ke H.M."/>
            <person name="Yokoi T."/>
            <person name="Roa M.B."/>
            <person name="Lu M.J."/>
            <person name="Chang Y.Y."/>
            <person name="Ann P.J."/>
            <person name="Tsai J.N."/>
            <person name="Chen C.Y."/>
            <person name="Tzean S.S."/>
            <person name="Ota Y."/>
            <person name="Hattori T."/>
            <person name="Sahashi N."/>
            <person name="Liou R.F."/>
            <person name="Kikuchi T."/>
            <person name="Tsai I.J."/>
        </authorList>
    </citation>
    <scope>NUCLEOTIDE SEQUENCE [LARGE SCALE GENOMIC DNA]</scope>
    <source>
        <strain evidence="5 6">FFPRI411160</strain>
    </source>
</reference>
<dbReference type="GO" id="GO:0008270">
    <property type="term" value="F:zinc ion binding"/>
    <property type="evidence" value="ECO:0007669"/>
    <property type="project" value="TreeGrafter"/>
</dbReference>
<name>A0A286UW71_9AGAM</name>
<dbReference type="InParanoid" id="A0A286UW71"/>
<dbReference type="GO" id="GO:0008233">
    <property type="term" value="F:peptidase activity"/>
    <property type="evidence" value="ECO:0007669"/>
    <property type="project" value="UniProtKB-KW"/>
</dbReference>
<keyword evidence="3" id="KW-0862">Zinc</keyword>
<dbReference type="Proteomes" id="UP000217199">
    <property type="component" value="Unassembled WGS sequence"/>
</dbReference>
<comment type="similarity">
    <text evidence="3">Belongs to the peptidase M28 family.</text>
</comment>
<proteinExistence type="inferred from homology"/>
<keyword evidence="3" id="KW-0732">Signal</keyword>
<dbReference type="AlphaFoldDB" id="A0A286UW71"/>
<dbReference type="EMBL" id="NBII01000001">
    <property type="protein sequence ID" value="PAV23853.1"/>
    <property type="molecule type" value="Genomic_DNA"/>
</dbReference>
<dbReference type="Pfam" id="PF04389">
    <property type="entry name" value="Peptidase_M28"/>
    <property type="match status" value="1"/>
</dbReference>
<evidence type="ECO:0000259" key="4">
    <source>
        <dbReference type="Pfam" id="PF04389"/>
    </source>
</evidence>
<dbReference type="OrthoDB" id="3907302at2759"/>
<keyword evidence="1" id="KW-0808">Transferase</keyword>
<dbReference type="CDD" id="cd03880">
    <property type="entry name" value="M28_QC_like"/>
    <property type="match status" value="1"/>
</dbReference>
<dbReference type="STRING" id="2282107.A0A286UW71"/>
<dbReference type="SUPFAM" id="SSF53187">
    <property type="entry name" value="Zn-dependent exopeptidases"/>
    <property type="match status" value="1"/>
</dbReference>
<dbReference type="PANTHER" id="PTHR12283">
    <property type="entry name" value="GLUTAMINYL-PEPTIDE CYCLOTRANSFERASE"/>
    <property type="match status" value="1"/>
</dbReference>
<keyword evidence="3" id="KW-0378">Hydrolase</keyword>
<gene>
    <name evidence="5" type="ORF">PNOK_0092100</name>
</gene>
<protein>
    <recommendedName>
        <fullName evidence="3">Peptide hydrolase</fullName>
        <ecNumber evidence="3">3.4.-.-</ecNumber>
    </recommendedName>
</protein>
<feature type="chain" id="PRO_5013431450" description="Peptide hydrolase" evidence="3">
    <location>
        <begin position="26"/>
        <end position="401"/>
    </location>
</feature>
<keyword evidence="3" id="KW-0645">Protease</keyword>
<dbReference type="FunFam" id="3.40.630.10:FF:000081">
    <property type="entry name" value="Peptide hydrolase"/>
    <property type="match status" value="1"/>
</dbReference>
<feature type="signal peptide" evidence="3">
    <location>
        <begin position="1"/>
        <end position="25"/>
    </location>
</feature>
<dbReference type="InterPro" id="IPR007484">
    <property type="entry name" value="Peptidase_M28"/>
</dbReference>
<keyword evidence="6" id="KW-1185">Reference proteome</keyword>
<keyword evidence="3" id="KW-0479">Metal-binding</keyword>
<dbReference type="GO" id="GO:0016603">
    <property type="term" value="F:glutaminyl-peptide cyclotransferase activity"/>
    <property type="evidence" value="ECO:0007669"/>
    <property type="project" value="InterPro"/>
</dbReference>
<dbReference type="EC" id="3.4.-.-" evidence="3"/>
<comment type="caution">
    <text evidence="5">The sequence shown here is derived from an EMBL/GenBank/DDBJ whole genome shotgun (WGS) entry which is preliminary data.</text>
</comment>
<dbReference type="Gene3D" id="3.40.630.10">
    <property type="entry name" value="Zn peptidases"/>
    <property type="match status" value="1"/>
</dbReference>
<evidence type="ECO:0000256" key="3">
    <source>
        <dbReference type="RuleBase" id="RU361240"/>
    </source>
</evidence>
<evidence type="ECO:0000256" key="2">
    <source>
        <dbReference type="ARBA" id="ARBA00023315"/>
    </source>
</evidence>